<dbReference type="STRING" id="66430.ACS04_11280"/>
<feature type="transmembrane region" description="Helical" evidence="1">
    <location>
        <begin position="143"/>
        <end position="169"/>
    </location>
</feature>
<dbReference type="InterPro" id="IPR046675">
    <property type="entry name" value="DUF6545"/>
</dbReference>
<reference evidence="3 4" key="1">
    <citation type="submission" date="2015-06" db="EMBL/GenBank/DDBJ databases">
        <title>Recapitulation of the evolution of biosynthetic gene clusters reveals hidden chemical diversity on bacterial genomes.</title>
        <authorList>
            <person name="Cruz-Morales P."/>
            <person name="Martinez-Guerrero C."/>
            <person name="Morales-Escalante M.A."/>
            <person name="Yanez-Guerra L.A."/>
            <person name="Kopp J.F."/>
            <person name="Feldmann J."/>
            <person name="Ramos-Aboites H.E."/>
            <person name="Barona-Gomez F."/>
        </authorList>
    </citation>
    <scope>NUCLEOTIDE SEQUENCE [LARGE SCALE GENOMIC DNA]</scope>
    <source>
        <strain evidence="3 4">ATCC 31245</strain>
    </source>
</reference>
<protein>
    <recommendedName>
        <fullName evidence="2">DUF6545 domain-containing protein</fullName>
    </recommendedName>
</protein>
<dbReference type="Pfam" id="PF20182">
    <property type="entry name" value="DUF6545"/>
    <property type="match status" value="1"/>
</dbReference>
<feature type="transmembrane region" description="Helical" evidence="1">
    <location>
        <begin position="104"/>
        <end position="123"/>
    </location>
</feature>
<evidence type="ECO:0000256" key="1">
    <source>
        <dbReference type="SAM" id="Phobius"/>
    </source>
</evidence>
<proteinExistence type="predicted"/>
<dbReference type="InterPro" id="IPR050039">
    <property type="entry name" value="MAB_1171c-like"/>
</dbReference>
<dbReference type="PATRIC" id="fig|66430.4.peg.4649"/>
<keyword evidence="1" id="KW-0812">Transmembrane</keyword>
<dbReference type="NCBIfam" id="NF042915">
    <property type="entry name" value="MAB_1171c_fam"/>
    <property type="match status" value="1"/>
</dbReference>
<evidence type="ECO:0000313" key="3">
    <source>
        <dbReference type="EMBL" id="KMO97744.1"/>
    </source>
</evidence>
<evidence type="ECO:0000313" key="4">
    <source>
        <dbReference type="Proteomes" id="UP000035932"/>
    </source>
</evidence>
<feature type="transmembrane region" description="Helical" evidence="1">
    <location>
        <begin position="181"/>
        <end position="206"/>
    </location>
</feature>
<dbReference type="EMBL" id="LFML01000043">
    <property type="protein sequence ID" value="KMO97744.1"/>
    <property type="molecule type" value="Genomic_DNA"/>
</dbReference>
<dbReference type="AlphaFoldDB" id="A0A0J6XR71"/>
<dbReference type="Proteomes" id="UP000035932">
    <property type="component" value="Unassembled WGS sequence"/>
</dbReference>
<feature type="transmembrane region" description="Helical" evidence="1">
    <location>
        <begin position="218"/>
        <end position="245"/>
    </location>
</feature>
<feature type="transmembrane region" description="Helical" evidence="1">
    <location>
        <begin position="67"/>
        <end position="92"/>
    </location>
</feature>
<keyword evidence="4" id="KW-1185">Reference proteome</keyword>
<gene>
    <name evidence="3" type="ORF">ACS04_11280</name>
</gene>
<evidence type="ECO:0000259" key="2">
    <source>
        <dbReference type="Pfam" id="PF20182"/>
    </source>
</evidence>
<organism evidence="3 4">
    <name type="scientific">Streptomyces roseus</name>
    <dbReference type="NCBI Taxonomy" id="66430"/>
    <lineage>
        <taxon>Bacteria</taxon>
        <taxon>Bacillati</taxon>
        <taxon>Actinomycetota</taxon>
        <taxon>Actinomycetes</taxon>
        <taxon>Kitasatosporales</taxon>
        <taxon>Streptomycetaceae</taxon>
        <taxon>Streptomyces</taxon>
    </lineage>
</organism>
<comment type="caution">
    <text evidence="3">The sequence shown here is derived from an EMBL/GenBank/DDBJ whole genome shotgun (WGS) entry which is preliminary data.</text>
</comment>
<name>A0A0J6XR71_9ACTN</name>
<dbReference type="RefSeq" id="WP_048476419.1">
    <property type="nucleotide sequence ID" value="NZ_JBIRUD010000024.1"/>
</dbReference>
<feature type="transmembrane region" description="Helical" evidence="1">
    <location>
        <begin position="5"/>
        <end position="21"/>
    </location>
</feature>
<feature type="domain" description="DUF6545" evidence="2">
    <location>
        <begin position="251"/>
        <end position="392"/>
    </location>
</feature>
<accession>A0A0J6XR71</accession>
<keyword evidence="1" id="KW-1133">Transmembrane helix</keyword>
<feature type="transmembrane region" description="Helical" evidence="1">
    <location>
        <begin position="33"/>
        <end position="55"/>
    </location>
</feature>
<keyword evidence="1" id="KW-0472">Membrane</keyword>
<sequence>MQQLLHPLCLTLAVAGFSLLLRPARRHRRDTALTALAGVYGFCALSFLVSLEPTWIHLGEVTNSHSIALLASFACVIAQISLQPVVLACWILPPDAARRAARTSLLAGAAVIAGLVLLFALLPTTGPTTPQTFTARHLGVGVYQAYLGLYISAYGAGQALLVVGCLRAARRTGEVWVARGLRIVGAGALLTLGYCAIRLTALLAAVRGDARIPAAVEHLAWACADGGTLMVLTGFLVPALGVHLVPGVRGWLRAQQQYRTLGPLWEVMHRSMPAIVLQPGRRPTRVNLPVWDVNWQLYRRCVEIRDGQWALAVHLEPAVREASGTRHRGHGLRDGELAAAITADQLHAALAARHGGRRPAVPAAYADSVRHPDLRTPEDDVRELLRIAAHFTAAAQPSRRH</sequence>